<name>A0AAN8XU52_HALRR</name>
<dbReference type="EMBL" id="JAXCGZ010000563">
    <property type="protein sequence ID" value="KAK7085813.1"/>
    <property type="molecule type" value="Genomic_DNA"/>
</dbReference>
<protein>
    <recommendedName>
        <fullName evidence="10">G-protein coupled receptors family 1 profile domain-containing protein</fullName>
    </recommendedName>
</protein>
<dbReference type="InterPro" id="IPR017452">
    <property type="entry name" value="GPCR_Rhodpsn_7TM"/>
</dbReference>
<keyword evidence="8" id="KW-0807">Transducer</keyword>
<keyword evidence="7" id="KW-0675">Receptor</keyword>
<comment type="subcellular location">
    <subcellularLocation>
        <location evidence="1">Membrane</location>
        <topology evidence="1">Multi-pass membrane protein</topology>
    </subcellularLocation>
</comment>
<gene>
    <name evidence="11" type="ORF">SK128_027762</name>
</gene>
<reference evidence="11 12" key="1">
    <citation type="submission" date="2023-11" db="EMBL/GenBank/DDBJ databases">
        <title>Halocaridina rubra genome assembly.</title>
        <authorList>
            <person name="Smith C."/>
        </authorList>
    </citation>
    <scope>NUCLEOTIDE SEQUENCE [LARGE SCALE GENOMIC DNA]</scope>
    <source>
        <strain evidence="11">EP-1</strain>
        <tissue evidence="11">Whole</tissue>
    </source>
</reference>
<evidence type="ECO:0000256" key="2">
    <source>
        <dbReference type="ARBA" id="ARBA00010663"/>
    </source>
</evidence>
<evidence type="ECO:0000259" key="10">
    <source>
        <dbReference type="PROSITE" id="PS50262"/>
    </source>
</evidence>
<dbReference type="SUPFAM" id="SSF81321">
    <property type="entry name" value="Family A G protein-coupled receptor-like"/>
    <property type="match status" value="1"/>
</dbReference>
<keyword evidence="4 9" id="KW-1133">Transmembrane helix</keyword>
<evidence type="ECO:0000256" key="5">
    <source>
        <dbReference type="ARBA" id="ARBA00023040"/>
    </source>
</evidence>
<keyword evidence="5" id="KW-0297">G-protein coupled receptor</keyword>
<evidence type="ECO:0000313" key="11">
    <source>
        <dbReference type="EMBL" id="KAK7085813.1"/>
    </source>
</evidence>
<evidence type="ECO:0000256" key="8">
    <source>
        <dbReference type="ARBA" id="ARBA00023224"/>
    </source>
</evidence>
<sequence length="179" mass="20107">MAKNDTFSKHFRMPRSAPEGDYDNDPYIYSDKYGCWVFRNVSSNSTDPSSKYCYYGDAIVVILSIFLVLSMVLALVGNIMVILTIARHRGMRTRTNLLLANLAIADILVAILDIPIALITVIKGNWIFPHAFCDFNGFTVGLGLMLSVHTLMWIRRQMKALRDKRLGGKALALQTSTRS</sequence>
<dbReference type="AlphaFoldDB" id="A0AAN8XU52"/>
<feature type="transmembrane region" description="Helical" evidence="9">
    <location>
        <begin position="58"/>
        <end position="86"/>
    </location>
</feature>
<evidence type="ECO:0000256" key="7">
    <source>
        <dbReference type="ARBA" id="ARBA00023170"/>
    </source>
</evidence>
<organism evidence="11 12">
    <name type="scientific">Halocaridina rubra</name>
    <name type="common">Hawaiian red shrimp</name>
    <dbReference type="NCBI Taxonomy" id="373956"/>
    <lineage>
        <taxon>Eukaryota</taxon>
        <taxon>Metazoa</taxon>
        <taxon>Ecdysozoa</taxon>
        <taxon>Arthropoda</taxon>
        <taxon>Crustacea</taxon>
        <taxon>Multicrustacea</taxon>
        <taxon>Malacostraca</taxon>
        <taxon>Eumalacostraca</taxon>
        <taxon>Eucarida</taxon>
        <taxon>Decapoda</taxon>
        <taxon>Pleocyemata</taxon>
        <taxon>Caridea</taxon>
        <taxon>Atyoidea</taxon>
        <taxon>Atyidae</taxon>
        <taxon>Halocaridina</taxon>
    </lineage>
</organism>
<keyword evidence="12" id="KW-1185">Reference proteome</keyword>
<evidence type="ECO:0000313" key="12">
    <source>
        <dbReference type="Proteomes" id="UP001381693"/>
    </source>
</evidence>
<dbReference type="PANTHER" id="PTHR24235">
    <property type="entry name" value="NEUROPEPTIDE Y RECEPTOR"/>
    <property type="match status" value="1"/>
</dbReference>
<evidence type="ECO:0000256" key="6">
    <source>
        <dbReference type="ARBA" id="ARBA00023136"/>
    </source>
</evidence>
<accession>A0AAN8XU52</accession>
<dbReference type="Proteomes" id="UP001381693">
    <property type="component" value="Unassembled WGS sequence"/>
</dbReference>
<evidence type="ECO:0000256" key="1">
    <source>
        <dbReference type="ARBA" id="ARBA00004141"/>
    </source>
</evidence>
<comment type="caution">
    <text evidence="11">The sequence shown here is derived from an EMBL/GenBank/DDBJ whole genome shotgun (WGS) entry which is preliminary data.</text>
</comment>
<evidence type="ECO:0000256" key="9">
    <source>
        <dbReference type="SAM" id="Phobius"/>
    </source>
</evidence>
<feature type="domain" description="G-protein coupled receptors family 1 profile" evidence="10">
    <location>
        <begin position="77"/>
        <end position="154"/>
    </location>
</feature>
<dbReference type="GO" id="GO:0004930">
    <property type="term" value="F:G protein-coupled receptor activity"/>
    <property type="evidence" value="ECO:0007669"/>
    <property type="project" value="UniProtKB-KW"/>
</dbReference>
<dbReference type="PANTHER" id="PTHR24235:SF29">
    <property type="entry name" value="GH23382P"/>
    <property type="match status" value="1"/>
</dbReference>
<dbReference type="InterPro" id="IPR000276">
    <property type="entry name" value="GPCR_Rhodpsn"/>
</dbReference>
<dbReference type="Gene3D" id="1.20.1070.10">
    <property type="entry name" value="Rhodopsin 7-helix transmembrane proteins"/>
    <property type="match status" value="1"/>
</dbReference>
<dbReference type="PRINTS" id="PR00237">
    <property type="entry name" value="GPCRRHODOPSN"/>
</dbReference>
<feature type="transmembrane region" description="Helical" evidence="9">
    <location>
        <begin position="135"/>
        <end position="154"/>
    </location>
</feature>
<keyword evidence="3 9" id="KW-0812">Transmembrane</keyword>
<keyword evidence="6 9" id="KW-0472">Membrane</keyword>
<dbReference type="PROSITE" id="PS50262">
    <property type="entry name" value="G_PROTEIN_RECEP_F1_2"/>
    <property type="match status" value="1"/>
</dbReference>
<evidence type="ECO:0000256" key="3">
    <source>
        <dbReference type="ARBA" id="ARBA00022692"/>
    </source>
</evidence>
<comment type="similarity">
    <text evidence="2">Belongs to the G-protein coupled receptor 1 family.</text>
</comment>
<proteinExistence type="inferred from homology"/>
<evidence type="ECO:0000256" key="4">
    <source>
        <dbReference type="ARBA" id="ARBA00022989"/>
    </source>
</evidence>
<dbReference type="Pfam" id="PF00001">
    <property type="entry name" value="7tm_1"/>
    <property type="match status" value="1"/>
</dbReference>
<feature type="transmembrane region" description="Helical" evidence="9">
    <location>
        <begin position="98"/>
        <end position="123"/>
    </location>
</feature>
<dbReference type="GO" id="GO:0016020">
    <property type="term" value="C:membrane"/>
    <property type="evidence" value="ECO:0007669"/>
    <property type="project" value="UniProtKB-SubCell"/>
</dbReference>
<dbReference type="CDD" id="cd00637">
    <property type="entry name" value="7tm_classA_rhodopsin-like"/>
    <property type="match status" value="1"/>
</dbReference>